<feature type="signal peptide" evidence="8">
    <location>
        <begin position="1"/>
        <end position="23"/>
    </location>
</feature>
<evidence type="ECO:0000313" key="10">
    <source>
        <dbReference type="Proteomes" id="UP000095039"/>
    </source>
</evidence>
<dbReference type="PIRSF" id="PIRSF000027">
    <property type="entry name" value="Cytc_c_prime"/>
    <property type="match status" value="1"/>
</dbReference>
<feature type="binding site" description="axial binding residue" evidence="6">
    <location>
        <position position="141"/>
    </location>
    <ligand>
        <name>heme c</name>
        <dbReference type="ChEBI" id="CHEBI:61717"/>
    </ligand>
    <ligandPart>
        <name>Fe</name>
        <dbReference type="ChEBI" id="CHEBI:18248"/>
    </ligandPart>
</feature>
<dbReference type="AlphaFoldDB" id="A0A1E5C0M1"/>
<gene>
    <name evidence="9" type="ORF">A1OK_03145</name>
</gene>
<dbReference type="GO" id="GO:0009055">
    <property type="term" value="F:electron transfer activity"/>
    <property type="evidence" value="ECO:0007669"/>
    <property type="project" value="InterPro"/>
</dbReference>
<evidence type="ECO:0000313" key="9">
    <source>
        <dbReference type="EMBL" id="OEE59019.1"/>
    </source>
</evidence>
<evidence type="ECO:0000256" key="3">
    <source>
        <dbReference type="ARBA" id="ARBA00022723"/>
    </source>
</evidence>
<dbReference type="RefSeq" id="WP_016961252.1">
    <property type="nucleotide sequence ID" value="NZ_AJWN02000090.1"/>
</dbReference>
<comment type="PTM">
    <text evidence="7">Binds 1 heme group per subunit.</text>
</comment>
<dbReference type="GO" id="GO:0022900">
    <property type="term" value="P:electron transport chain"/>
    <property type="evidence" value="ECO:0007669"/>
    <property type="project" value="InterPro"/>
</dbReference>
<feature type="binding site" description="covalent" evidence="7">
    <location>
        <position position="137"/>
    </location>
    <ligand>
        <name>heme c</name>
        <dbReference type="ChEBI" id="CHEBI:61717"/>
    </ligand>
</feature>
<dbReference type="InterPro" id="IPR012127">
    <property type="entry name" value="Cyt_c_prime"/>
</dbReference>
<evidence type="ECO:0000256" key="7">
    <source>
        <dbReference type="PIRSR" id="PIRSR000027-2"/>
    </source>
</evidence>
<dbReference type="InterPro" id="IPR002321">
    <property type="entry name" value="Cyt_c_II"/>
</dbReference>
<dbReference type="GO" id="GO:0042597">
    <property type="term" value="C:periplasmic space"/>
    <property type="evidence" value="ECO:0007669"/>
    <property type="project" value="InterPro"/>
</dbReference>
<accession>A0A1E5C0M1</accession>
<dbReference type="EMBL" id="AJWN02000090">
    <property type="protein sequence ID" value="OEE59019.1"/>
    <property type="molecule type" value="Genomic_DNA"/>
</dbReference>
<evidence type="ECO:0008006" key="11">
    <source>
        <dbReference type="Google" id="ProtNLM"/>
    </source>
</evidence>
<keyword evidence="8" id="KW-0732">Signal</keyword>
<dbReference type="GO" id="GO:0020037">
    <property type="term" value="F:heme binding"/>
    <property type="evidence" value="ECO:0007669"/>
    <property type="project" value="InterPro"/>
</dbReference>
<evidence type="ECO:0000256" key="1">
    <source>
        <dbReference type="ARBA" id="ARBA00022448"/>
    </source>
</evidence>
<proteinExistence type="predicted"/>
<dbReference type="Pfam" id="PF01322">
    <property type="entry name" value="Cytochrom_C_2"/>
    <property type="match status" value="1"/>
</dbReference>
<dbReference type="GO" id="GO:0005506">
    <property type="term" value="F:iron ion binding"/>
    <property type="evidence" value="ECO:0007669"/>
    <property type="project" value="InterPro"/>
</dbReference>
<evidence type="ECO:0000256" key="5">
    <source>
        <dbReference type="ARBA" id="ARBA00023004"/>
    </source>
</evidence>
<dbReference type="Gene3D" id="1.20.120.10">
    <property type="entry name" value="Cytochrome c/b562"/>
    <property type="match status" value="1"/>
</dbReference>
<keyword evidence="3 6" id="KW-0479">Metal-binding</keyword>
<sequence>MRKPITSVALISAGLLMVASAVAGDFSQQIDERQQGFLSFADNLQAMKEMEDGRDSDWAQIKTLALKNSETIATLPALFPEGSDVGSRSRTTVWNKWDKFEQDLSTLDMQFADMASAAEAQDVKALKKAFKAADRSCKSCHRGFRTKR</sequence>
<keyword evidence="1" id="KW-0813">Transport</keyword>
<feature type="chain" id="PRO_5009172257" description="Cytochrome C" evidence="8">
    <location>
        <begin position="24"/>
        <end position="148"/>
    </location>
</feature>
<dbReference type="PROSITE" id="PS51009">
    <property type="entry name" value="CYTCII"/>
    <property type="match status" value="1"/>
</dbReference>
<evidence type="ECO:0000256" key="4">
    <source>
        <dbReference type="ARBA" id="ARBA00022982"/>
    </source>
</evidence>
<evidence type="ECO:0000256" key="2">
    <source>
        <dbReference type="ARBA" id="ARBA00022617"/>
    </source>
</evidence>
<comment type="caution">
    <text evidence="9">The sequence shown here is derived from an EMBL/GenBank/DDBJ whole genome shotgun (WGS) entry which is preliminary data.</text>
</comment>
<protein>
    <recommendedName>
        <fullName evidence="11">Cytochrome C</fullName>
    </recommendedName>
</protein>
<keyword evidence="4" id="KW-0249">Electron transport</keyword>
<reference evidence="9 10" key="1">
    <citation type="journal article" date="2012" name="Science">
        <title>Ecological populations of bacteria act as socially cohesive units of antibiotic production and resistance.</title>
        <authorList>
            <person name="Cordero O.X."/>
            <person name="Wildschutte H."/>
            <person name="Kirkup B."/>
            <person name="Proehl S."/>
            <person name="Ngo L."/>
            <person name="Hussain F."/>
            <person name="Le Roux F."/>
            <person name="Mincer T."/>
            <person name="Polz M.F."/>
        </authorList>
    </citation>
    <scope>NUCLEOTIDE SEQUENCE [LARGE SCALE GENOMIC DNA]</scope>
    <source>
        <strain evidence="9 10">FF-454</strain>
    </source>
</reference>
<keyword evidence="5 6" id="KW-0408">Iron</keyword>
<evidence type="ECO:0000256" key="8">
    <source>
        <dbReference type="SAM" id="SignalP"/>
    </source>
</evidence>
<feature type="binding site" description="covalent" evidence="7">
    <location>
        <position position="140"/>
    </location>
    <ligand>
        <name>heme c</name>
        <dbReference type="ChEBI" id="CHEBI:61717"/>
    </ligand>
</feature>
<dbReference type="SUPFAM" id="SSF47175">
    <property type="entry name" value="Cytochromes"/>
    <property type="match status" value="1"/>
</dbReference>
<keyword evidence="2 7" id="KW-0349">Heme</keyword>
<dbReference type="InterPro" id="IPR010980">
    <property type="entry name" value="Cyt_c/b562"/>
</dbReference>
<keyword evidence="10" id="KW-1185">Reference proteome</keyword>
<dbReference type="Proteomes" id="UP000095039">
    <property type="component" value="Unassembled WGS sequence"/>
</dbReference>
<evidence type="ECO:0000256" key="6">
    <source>
        <dbReference type="PIRSR" id="PIRSR000027-1"/>
    </source>
</evidence>
<name>A0A1E5C0M1_9GAMM</name>
<organism evidence="9 10">
    <name type="scientific">Enterovibrio norvegicus FF-454</name>
    <dbReference type="NCBI Taxonomy" id="1185651"/>
    <lineage>
        <taxon>Bacteria</taxon>
        <taxon>Pseudomonadati</taxon>
        <taxon>Pseudomonadota</taxon>
        <taxon>Gammaproteobacteria</taxon>
        <taxon>Vibrionales</taxon>
        <taxon>Vibrionaceae</taxon>
        <taxon>Enterovibrio</taxon>
    </lineage>
</organism>